<evidence type="ECO:0000313" key="2">
    <source>
        <dbReference type="Proteomes" id="UP001143328"/>
    </source>
</evidence>
<dbReference type="EMBL" id="BSFN01000008">
    <property type="protein sequence ID" value="GLK90044.1"/>
    <property type="molecule type" value="Genomic_DNA"/>
</dbReference>
<accession>A0A9W6K8J1</accession>
<dbReference type="AlphaFoldDB" id="A0A9W6K8J1"/>
<organism evidence="1 2">
    <name type="scientific">Pseudomonas turukhanskensis</name>
    <dbReference type="NCBI Taxonomy" id="1806536"/>
    <lineage>
        <taxon>Bacteria</taxon>
        <taxon>Pseudomonadati</taxon>
        <taxon>Pseudomonadota</taxon>
        <taxon>Gammaproteobacteria</taxon>
        <taxon>Pseudomonadales</taxon>
        <taxon>Pseudomonadaceae</taxon>
        <taxon>Pseudomonas</taxon>
    </lineage>
</organism>
<reference evidence="1" key="2">
    <citation type="submission" date="2023-01" db="EMBL/GenBank/DDBJ databases">
        <authorList>
            <person name="Sun Q."/>
            <person name="Evtushenko L."/>
        </authorList>
    </citation>
    <scope>NUCLEOTIDE SEQUENCE</scope>
    <source>
        <strain evidence="1">VKM B-2935</strain>
    </source>
</reference>
<protein>
    <submittedName>
        <fullName evidence="1">Uncharacterized protein</fullName>
    </submittedName>
</protein>
<gene>
    <name evidence="1" type="ORF">GCM10017655_31060</name>
</gene>
<sequence>MSTYQGHRVEDHQDFIFNQLLPSIVGYARDSGTPSEVVAFASFLSLATILHSKGVPRATIIAAMDAARVPTHLAPEVVQ</sequence>
<dbReference type="Proteomes" id="UP001143328">
    <property type="component" value="Unassembled WGS sequence"/>
</dbReference>
<name>A0A9W6K8J1_9PSED</name>
<keyword evidence="2" id="KW-1185">Reference proteome</keyword>
<evidence type="ECO:0000313" key="1">
    <source>
        <dbReference type="EMBL" id="GLK90044.1"/>
    </source>
</evidence>
<comment type="caution">
    <text evidence="1">The sequence shown here is derived from an EMBL/GenBank/DDBJ whole genome shotgun (WGS) entry which is preliminary data.</text>
</comment>
<reference evidence="1" key="1">
    <citation type="journal article" date="2014" name="Int. J. Syst. Evol. Microbiol.">
        <title>Complete genome sequence of Corynebacterium casei LMG S-19264T (=DSM 44701T), isolated from a smear-ripened cheese.</title>
        <authorList>
            <consortium name="US DOE Joint Genome Institute (JGI-PGF)"/>
            <person name="Walter F."/>
            <person name="Albersmeier A."/>
            <person name="Kalinowski J."/>
            <person name="Ruckert C."/>
        </authorList>
    </citation>
    <scope>NUCLEOTIDE SEQUENCE</scope>
    <source>
        <strain evidence="1">VKM B-2935</strain>
    </source>
</reference>
<dbReference type="RefSeq" id="WP_271196223.1">
    <property type="nucleotide sequence ID" value="NZ_BSFN01000008.1"/>
</dbReference>
<proteinExistence type="predicted"/>